<name>A0ABW9HV30_9ACTN</name>
<organism evidence="3 4">
    <name type="scientific">Streptomyces niveiscabiei</name>
    <dbReference type="NCBI Taxonomy" id="164115"/>
    <lineage>
        <taxon>Bacteria</taxon>
        <taxon>Bacillati</taxon>
        <taxon>Actinomycetota</taxon>
        <taxon>Actinomycetes</taxon>
        <taxon>Kitasatosporales</taxon>
        <taxon>Streptomycetaceae</taxon>
        <taxon>Streptomyces</taxon>
    </lineage>
</organism>
<accession>A0ABW9HV30</accession>
<feature type="chain" id="PRO_5045538651" description="Integral membrane protein" evidence="2">
    <location>
        <begin position="25"/>
        <end position="287"/>
    </location>
</feature>
<keyword evidence="1" id="KW-0812">Transmembrane</keyword>
<dbReference type="Proteomes" id="UP001631957">
    <property type="component" value="Unassembled WGS sequence"/>
</dbReference>
<feature type="signal peptide" evidence="2">
    <location>
        <begin position="1"/>
        <end position="24"/>
    </location>
</feature>
<keyword evidence="4" id="KW-1185">Reference proteome</keyword>
<sequence length="287" mass="29479">MPSPLRLRLRACAAGLCIAGAAGSVVLGQTTGWAEDTLLSTSGFVAALAPVPADPAAGKLIGEQAERQLFDAVGLSLPFGEAQVRGMVADAAPAFVESPAFRWAWTSALRTSHARLVEVLRDDSLLGLSPHGLDITVHVAVERAGLPRLLTSVLPPELDLSFTLIRKPALHRAAQVVGVTDTVSGVLVPAAVVSGLAGLLLARRRVRALAVALAAVTFAAGAARLVIAVAQWAGPARPAVADEAVRRLVEPLADGLVMAMAVTGLAFAGLAAVCVALSHRSRDRSGM</sequence>
<protein>
    <recommendedName>
        <fullName evidence="5">Integral membrane protein</fullName>
    </recommendedName>
</protein>
<comment type="caution">
    <text evidence="3">The sequence shown here is derived from an EMBL/GenBank/DDBJ whole genome shotgun (WGS) entry which is preliminary data.</text>
</comment>
<feature type="transmembrane region" description="Helical" evidence="1">
    <location>
        <begin position="182"/>
        <end position="202"/>
    </location>
</feature>
<feature type="transmembrane region" description="Helical" evidence="1">
    <location>
        <begin position="253"/>
        <end position="277"/>
    </location>
</feature>
<evidence type="ECO:0008006" key="5">
    <source>
        <dbReference type="Google" id="ProtNLM"/>
    </source>
</evidence>
<proteinExistence type="predicted"/>
<dbReference type="RefSeq" id="WP_055724508.1">
    <property type="nucleotide sequence ID" value="NZ_JBJVNI010000013.1"/>
</dbReference>
<keyword evidence="2" id="KW-0732">Signal</keyword>
<feature type="transmembrane region" description="Helical" evidence="1">
    <location>
        <begin position="209"/>
        <end position="233"/>
    </location>
</feature>
<keyword evidence="1" id="KW-0472">Membrane</keyword>
<evidence type="ECO:0000256" key="1">
    <source>
        <dbReference type="SAM" id="Phobius"/>
    </source>
</evidence>
<reference evidence="3 4" key="1">
    <citation type="submission" date="2024-12" db="EMBL/GenBank/DDBJ databases">
        <title>Forecasting of Potato common scab and diversities of Pathogenic streptomyces spp. in china.</title>
        <authorList>
            <person name="Handique U."/>
            <person name="Wu J."/>
        </authorList>
    </citation>
    <scope>NUCLEOTIDE SEQUENCE [LARGE SCALE GENOMIC DNA]</scope>
    <source>
        <strain evidence="3 4">ZRIMU1530</strain>
    </source>
</reference>
<keyword evidence="1" id="KW-1133">Transmembrane helix</keyword>
<gene>
    <name evidence="3" type="ORF">ACKI18_25010</name>
</gene>
<dbReference type="EMBL" id="JBJVNI010000013">
    <property type="protein sequence ID" value="MFM9611960.1"/>
    <property type="molecule type" value="Genomic_DNA"/>
</dbReference>
<evidence type="ECO:0000313" key="3">
    <source>
        <dbReference type="EMBL" id="MFM9611960.1"/>
    </source>
</evidence>
<evidence type="ECO:0000313" key="4">
    <source>
        <dbReference type="Proteomes" id="UP001631957"/>
    </source>
</evidence>
<evidence type="ECO:0000256" key="2">
    <source>
        <dbReference type="SAM" id="SignalP"/>
    </source>
</evidence>